<evidence type="ECO:0000259" key="6">
    <source>
        <dbReference type="Pfam" id="PF04542"/>
    </source>
</evidence>
<evidence type="ECO:0000256" key="1">
    <source>
        <dbReference type="ARBA" id="ARBA00010641"/>
    </source>
</evidence>
<dbReference type="InterPro" id="IPR007627">
    <property type="entry name" value="RNA_pol_sigma70_r2"/>
</dbReference>
<evidence type="ECO:0000313" key="9">
    <source>
        <dbReference type="Proteomes" id="UP000313231"/>
    </source>
</evidence>
<dbReference type="PANTHER" id="PTHR43133">
    <property type="entry name" value="RNA POLYMERASE ECF-TYPE SIGMA FACTO"/>
    <property type="match status" value="1"/>
</dbReference>
<dbReference type="RefSeq" id="WP_139623936.1">
    <property type="nucleotide sequence ID" value="NZ_VDMP01000026.1"/>
</dbReference>
<dbReference type="InterPro" id="IPR014284">
    <property type="entry name" value="RNA_pol_sigma-70_dom"/>
</dbReference>
<dbReference type="Proteomes" id="UP000313231">
    <property type="component" value="Unassembled WGS sequence"/>
</dbReference>
<keyword evidence="2" id="KW-0805">Transcription regulation</keyword>
<keyword evidence="3" id="KW-0731">Sigma factor</keyword>
<dbReference type="EMBL" id="VDMP01000026">
    <property type="protein sequence ID" value="TNM37395.1"/>
    <property type="molecule type" value="Genomic_DNA"/>
</dbReference>
<evidence type="ECO:0000256" key="5">
    <source>
        <dbReference type="ARBA" id="ARBA00023163"/>
    </source>
</evidence>
<dbReference type="InterPro" id="IPR027383">
    <property type="entry name" value="Znf_put"/>
</dbReference>
<keyword evidence="5" id="KW-0804">Transcription</keyword>
<dbReference type="InterPro" id="IPR013324">
    <property type="entry name" value="RNA_pol_sigma_r3/r4-like"/>
</dbReference>
<dbReference type="OrthoDB" id="4990598at2"/>
<dbReference type="Gene3D" id="1.10.10.1320">
    <property type="entry name" value="Anti-sigma factor, zinc-finger domain"/>
    <property type="match status" value="1"/>
</dbReference>
<feature type="domain" description="Putative zinc-finger" evidence="7">
    <location>
        <begin position="190"/>
        <end position="224"/>
    </location>
</feature>
<dbReference type="PANTHER" id="PTHR43133:SF8">
    <property type="entry name" value="RNA POLYMERASE SIGMA FACTOR HI_1459-RELATED"/>
    <property type="match status" value="1"/>
</dbReference>
<dbReference type="Pfam" id="PF13490">
    <property type="entry name" value="zf-HC2"/>
    <property type="match status" value="1"/>
</dbReference>
<comment type="similarity">
    <text evidence="1">Belongs to the sigma-70 factor family. ECF subfamily.</text>
</comment>
<dbReference type="Gene3D" id="1.10.10.10">
    <property type="entry name" value="Winged helix-like DNA-binding domain superfamily/Winged helix DNA-binding domain"/>
    <property type="match status" value="1"/>
</dbReference>
<keyword evidence="4" id="KW-0238">DNA-binding</keyword>
<protein>
    <submittedName>
        <fullName evidence="8">Sigma-70 family RNA polymerase sigma factor</fullName>
    </submittedName>
</protein>
<dbReference type="InterPro" id="IPR039425">
    <property type="entry name" value="RNA_pol_sigma-70-like"/>
</dbReference>
<dbReference type="SUPFAM" id="SSF88659">
    <property type="entry name" value="Sigma3 and sigma4 domains of RNA polymerase sigma factors"/>
    <property type="match status" value="1"/>
</dbReference>
<organism evidence="8 9">
    <name type="scientific">Nocardioides albidus</name>
    <dbReference type="NCBI Taxonomy" id="1517589"/>
    <lineage>
        <taxon>Bacteria</taxon>
        <taxon>Bacillati</taxon>
        <taxon>Actinomycetota</taxon>
        <taxon>Actinomycetes</taxon>
        <taxon>Propionibacteriales</taxon>
        <taxon>Nocardioidaceae</taxon>
        <taxon>Nocardioides</taxon>
    </lineage>
</organism>
<dbReference type="AlphaFoldDB" id="A0A5C4VPE9"/>
<dbReference type="GO" id="GO:0016987">
    <property type="term" value="F:sigma factor activity"/>
    <property type="evidence" value="ECO:0007669"/>
    <property type="project" value="UniProtKB-KW"/>
</dbReference>
<dbReference type="GO" id="GO:0006352">
    <property type="term" value="P:DNA-templated transcription initiation"/>
    <property type="evidence" value="ECO:0007669"/>
    <property type="project" value="InterPro"/>
</dbReference>
<evidence type="ECO:0000256" key="4">
    <source>
        <dbReference type="ARBA" id="ARBA00023125"/>
    </source>
</evidence>
<evidence type="ECO:0000313" key="8">
    <source>
        <dbReference type="EMBL" id="TNM37395.1"/>
    </source>
</evidence>
<gene>
    <name evidence="8" type="ORF">FHP29_16310</name>
</gene>
<dbReference type="InterPro" id="IPR013325">
    <property type="entry name" value="RNA_pol_sigma_r2"/>
</dbReference>
<accession>A0A5C4VPE9</accession>
<sequence>MLDRAPDGAQQRAEQSADAAADRLYRHHVEDARRLALILAGPNRAEELVAEAFARVLARMRADPEPIANFRAYLHVTIRNVFRESRRRPGELPVSDQPWLLDGVASSRPGLDAGDGVDAERARDAFDALPESWQRVLWYVEVEGRKPEEVGRIVGLRARAVSSLAHRAREGLRQAYLAEHLGEVPASPGCARVRPMLSRLVRGRVSGCAEAEVTAHLDGCPACRAECFALARVNERLGAHLHPVVLLGALPAAGPCAGWLGRAGGAGHSSAAAVTVGGTLAVVVSVVAAAGMLVAGPPDRTAEASAPTSYGAVAPAVLVPAARRTAGGAAGAAAVLNLVDGAVRRSG</sequence>
<name>A0A5C4VPE9_9ACTN</name>
<dbReference type="NCBIfam" id="TIGR02937">
    <property type="entry name" value="sigma70-ECF"/>
    <property type="match status" value="1"/>
</dbReference>
<evidence type="ECO:0000256" key="3">
    <source>
        <dbReference type="ARBA" id="ARBA00023082"/>
    </source>
</evidence>
<dbReference type="InterPro" id="IPR036388">
    <property type="entry name" value="WH-like_DNA-bd_sf"/>
</dbReference>
<reference evidence="8 9" key="1">
    <citation type="journal article" date="2016" name="Int. J. Syst. Evol. Microbiol.">
        <title>Nocardioides albidus sp. nov., an actinobacterium isolated from garden soil.</title>
        <authorList>
            <person name="Singh H."/>
            <person name="Du J."/>
            <person name="Trinh H."/>
            <person name="Won K."/>
            <person name="Yang J.E."/>
            <person name="Yin C."/>
            <person name="Kook M."/>
            <person name="Yi T.H."/>
        </authorList>
    </citation>
    <scope>NUCLEOTIDE SEQUENCE [LARGE SCALE GENOMIC DNA]</scope>
    <source>
        <strain evidence="8 9">CCTCC AB 2015297</strain>
    </source>
</reference>
<comment type="caution">
    <text evidence="8">The sequence shown here is derived from an EMBL/GenBank/DDBJ whole genome shotgun (WGS) entry which is preliminary data.</text>
</comment>
<proteinExistence type="inferred from homology"/>
<dbReference type="InterPro" id="IPR041916">
    <property type="entry name" value="Anti_sigma_zinc_sf"/>
</dbReference>
<keyword evidence="9" id="KW-1185">Reference proteome</keyword>
<evidence type="ECO:0000256" key="2">
    <source>
        <dbReference type="ARBA" id="ARBA00023015"/>
    </source>
</evidence>
<evidence type="ECO:0000259" key="7">
    <source>
        <dbReference type="Pfam" id="PF13490"/>
    </source>
</evidence>
<dbReference type="SUPFAM" id="SSF88946">
    <property type="entry name" value="Sigma2 domain of RNA polymerase sigma factors"/>
    <property type="match status" value="1"/>
</dbReference>
<dbReference type="GO" id="GO:0003677">
    <property type="term" value="F:DNA binding"/>
    <property type="evidence" value="ECO:0007669"/>
    <property type="project" value="UniProtKB-KW"/>
</dbReference>
<dbReference type="Gene3D" id="1.10.1740.10">
    <property type="match status" value="1"/>
</dbReference>
<feature type="domain" description="RNA polymerase sigma-70 region 2" evidence="6">
    <location>
        <begin position="24"/>
        <end position="88"/>
    </location>
</feature>
<dbReference type="Pfam" id="PF04542">
    <property type="entry name" value="Sigma70_r2"/>
    <property type="match status" value="1"/>
</dbReference>